<dbReference type="InterPro" id="IPR017850">
    <property type="entry name" value="Alkaline_phosphatase_core_sf"/>
</dbReference>
<dbReference type="InterPro" id="IPR010869">
    <property type="entry name" value="DUF1501"/>
</dbReference>
<dbReference type="PANTHER" id="PTHR43737:SF1">
    <property type="entry name" value="DUF1501 DOMAIN-CONTAINING PROTEIN"/>
    <property type="match status" value="1"/>
</dbReference>
<dbReference type="Gene3D" id="3.40.720.10">
    <property type="entry name" value="Alkaline Phosphatase, subunit A"/>
    <property type="match status" value="1"/>
</dbReference>
<dbReference type="AlphaFoldDB" id="A0A517XQM1"/>
<dbReference type="InterPro" id="IPR006311">
    <property type="entry name" value="TAT_signal"/>
</dbReference>
<accession>A0A517XQM1</accession>
<protein>
    <recommendedName>
        <fullName evidence="3">DUF1501 domain-containing protein</fullName>
    </recommendedName>
</protein>
<dbReference type="RefSeq" id="WP_145236296.1">
    <property type="nucleotide sequence ID" value="NZ_CP036273.1"/>
</dbReference>
<reference evidence="1 2" key="1">
    <citation type="submission" date="2019-02" db="EMBL/GenBank/DDBJ databases">
        <title>Deep-cultivation of Planctomycetes and their phenomic and genomic characterization uncovers novel biology.</title>
        <authorList>
            <person name="Wiegand S."/>
            <person name="Jogler M."/>
            <person name="Boedeker C."/>
            <person name="Pinto D."/>
            <person name="Vollmers J."/>
            <person name="Rivas-Marin E."/>
            <person name="Kohn T."/>
            <person name="Peeters S.H."/>
            <person name="Heuer A."/>
            <person name="Rast P."/>
            <person name="Oberbeckmann S."/>
            <person name="Bunk B."/>
            <person name="Jeske O."/>
            <person name="Meyerdierks A."/>
            <person name="Storesund J.E."/>
            <person name="Kallscheuer N."/>
            <person name="Luecker S."/>
            <person name="Lage O.M."/>
            <person name="Pohl T."/>
            <person name="Merkel B.J."/>
            <person name="Hornburger P."/>
            <person name="Mueller R.-W."/>
            <person name="Bruemmer F."/>
            <person name="Labrenz M."/>
            <person name="Spormann A.M."/>
            <person name="Op den Camp H."/>
            <person name="Overmann J."/>
            <person name="Amann R."/>
            <person name="Jetten M.S.M."/>
            <person name="Mascher T."/>
            <person name="Medema M.H."/>
            <person name="Devos D.P."/>
            <person name="Kaster A.-K."/>
            <person name="Ovreas L."/>
            <person name="Rohde M."/>
            <person name="Galperin M.Y."/>
            <person name="Jogler C."/>
        </authorList>
    </citation>
    <scope>NUCLEOTIDE SEQUENCE [LARGE SCALE GENOMIC DNA]</scope>
    <source>
        <strain evidence="1 2">ETA_A1</strain>
    </source>
</reference>
<dbReference type="PANTHER" id="PTHR43737">
    <property type="entry name" value="BLL7424 PROTEIN"/>
    <property type="match status" value="1"/>
</dbReference>
<keyword evidence="2" id="KW-1185">Reference proteome</keyword>
<proteinExistence type="predicted"/>
<gene>
    <name evidence="1" type="ORF">ETAA1_17240</name>
</gene>
<sequence length="488" mass="53638">MLNVLGSSKRLRDGFTRRELIQAGAGAVVGLGLTGLTRTPATAGGGTRPRHFGKAKSVMVLYLYGAMSQIDTLDPKPDAPAEIRGPFRSMATKLPGVRLGEHLPLLADRLDRVTMVRSMNHPEPIHNVANTVTGISRTDVPMELNQRHPRHWPFFGSVIDYLETTQAGRAGDPLIPRNVILPWRQSATAPDKRAGFFGGFLGSRYDPTPLEFRGKGTVQDCVEKFNPYCGVDPRDAYNFPATDFGPQMTVDRFRARRGLLDELDDRQRYPAGTAPLQSFGELQQIGLRLCDSATLPAALNLAREPAKLRERYGHHLFGQSTLLGRRMIEAGSRVVTVLWDEFAANNSAWDTHNNQTRRLGRELCPGFDRSVSALLDDLEQRGLLDETLVVCLTEHGRTPQAEGNGDGRNHWSGAYSIMLAGAGVARGNVVGSSDRQGAFVKTRPVNPKDILHSIYHLLGIDVERSIPDRQGRPMPLVDGGHLVPEILA</sequence>
<organism evidence="1 2">
    <name type="scientific">Urbifossiella limnaea</name>
    <dbReference type="NCBI Taxonomy" id="2528023"/>
    <lineage>
        <taxon>Bacteria</taxon>
        <taxon>Pseudomonadati</taxon>
        <taxon>Planctomycetota</taxon>
        <taxon>Planctomycetia</taxon>
        <taxon>Gemmatales</taxon>
        <taxon>Gemmataceae</taxon>
        <taxon>Urbifossiella</taxon>
    </lineage>
</organism>
<dbReference type="SUPFAM" id="SSF53649">
    <property type="entry name" value="Alkaline phosphatase-like"/>
    <property type="match status" value="1"/>
</dbReference>
<evidence type="ECO:0000313" key="1">
    <source>
        <dbReference type="EMBL" id="QDU19786.1"/>
    </source>
</evidence>
<dbReference type="Pfam" id="PF07394">
    <property type="entry name" value="DUF1501"/>
    <property type="match status" value="1"/>
</dbReference>
<evidence type="ECO:0008006" key="3">
    <source>
        <dbReference type="Google" id="ProtNLM"/>
    </source>
</evidence>
<dbReference type="Proteomes" id="UP000319576">
    <property type="component" value="Chromosome"/>
</dbReference>
<dbReference type="OrthoDB" id="127333at2"/>
<dbReference type="EMBL" id="CP036273">
    <property type="protein sequence ID" value="QDU19786.1"/>
    <property type="molecule type" value="Genomic_DNA"/>
</dbReference>
<dbReference type="PROSITE" id="PS51318">
    <property type="entry name" value="TAT"/>
    <property type="match status" value="1"/>
</dbReference>
<dbReference type="KEGG" id="uli:ETAA1_17240"/>
<name>A0A517XQM1_9BACT</name>
<evidence type="ECO:0000313" key="2">
    <source>
        <dbReference type="Proteomes" id="UP000319576"/>
    </source>
</evidence>